<evidence type="ECO:0000256" key="1">
    <source>
        <dbReference type="ARBA" id="ARBA00004286"/>
    </source>
</evidence>
<evidence type="ECO:0000256" key="6">
    <source>
        <dbReference type="ARBA" id="ARBA00022454"/>
    </source>
</evidence>
<comment type="function">
    <text evidence="15">Plays a role in embryo pre-implantation development.</text>
</comment>
<accession>A0A8C7ZC27</accession>
<protein>
    <recommendedName>
        <fullName evidence="16">Probable RNA-binding protein 19</fullName>
    </recommendedName>
    <alternativeName>
        <fullName evidence="17">RNA-binding motif protein 19</fullName>
    </alternativeName>
</protein>
<dbReference type="Gene3D" id="3.30.70.330">
    <property type="match status" value="6"/>
</dbReference>
<dbReference type="Pfam" id="PF00076">
    <property type="entry name" value="RRM_1"/>
    <property type="match status" value="5"/>
</dbReference>
<feature type="region of interest" description="Disordered" evidence="19">
    <location>
        <begin position="84"/>
        <end position="114"/>
    </location>
</feature>
<evidence type="ECO:0000256" key="16">
    <source>
        <dbReference type="ARBA" id="ARBA00070535"/>
    </source>
</evidence>
<feature type="compositionally biased region" description="Acidic residues" evidence="19">
    <location>
        <begin position="671"/>
        <end position="682"/>
    </location>
</feature>
<dbReference type="CDD" id="cd12569">
    <property type="entry name" value="RRM4_RBM19"/>
    <property type="match status" value="1"/>
</dbReference>
<evidence type="ECO:0000256" key="17">
    <source>
        <dbReference type="ARBA" id="ARBA00075692"/>
    </source>
</evidence>
<dbReference type="FunFam" id="3.30.70.330:FF:000240">
    <property type="entry name" value="RNA binding motif protein 19"/>
    <property type="match status" value="1"/>
</dbReference>
<feature type="compositionally biased region" description="Polar residues" evidence="19">
    <location>
        <begin position="136"/>
        <end position="145"/>
    </location>
</feature>
<feature type="compositionally biased region" description="Basic and acidic residues" evidence="19">
    <location>
        <begin position="259"/>
        <end position="278"/>
    </location>
</feature>
<evidence type="ECO:0000256" key="5">
    <source>
        <dbReference type="ARBA" id="ARBA00008033"/>
    </source>
</evidence>
<reference evidence="21" key="1">
    <citation type="submission" date="2025-08" db="UniProtKB">
        <authorList>
            <consortium name="Ensembl"/>
        </authorList>
    </citation>
    <scope>IDENTIFICATION</scope>
</reference>
<evidence type="ECO:0000256" key="18">
    <source>
        <dbReference type="PROSITE-ProRule" id="PRU00176"/>
    </source>
</evidence>
<keyword evidence="9" id="KW-1017">Isopeptide bond</keyword>
<keyword evidence="22" id="KW-1185">Reference proteome</keyword>
<evidence type="ECO:0000256" key="7">
    <source>
        <dbReference type="ARBA" id="ARBA00022473"/>
    </source>
</evidence>
<feature type="region of interest" description="Disordered" evidence="19">
    <location>
        <begin position="135"/>
        <end position="211"/>
    </location>
</feature>
<dbReference type="CDD" id="cd12564">
    <property type="entry name" value="RRM1_RBM19"/>
    <property type="match status" value="1"/>
</dbReference>
<dbReference type="PANTHER" id="PTHR48039">
    <property type="entry name" value="RNA-BINDING MOTIF PROTEIN 14B"/>
    <property type="match status" value="1"/>
</dbReference>
<dbReference type="InterPro" id="IPR034423">
    <property type="entry name" value="RBM19_RRM5"/>
</dbReference>
<name>A0A8C7ZC27_9TELE</name>
<dbReference type="GO" id="GO:0005694">
    <property type="term" value="C:chromosome"/>
    <property type="evidence" value="ECO:0007669"/>
    <property type="project" value="UniProtKB-SubCell"/>
</dbReference>
<feature type="region of interest" description="Disordered" evidence="19">
    <location>
        <begin position="659"/>
        <end position="683"/>
    </location>
</feature>
<evidence type="ECO:0000256" key="12">
    <source>
        <dbReference type="ARBA" id="ARBA00022843"/>
    </source>
</evidence>
<dbReference type="GO" id="GO:0005737">
    <property type="term" value="C:cytoplasm"/>
    <property type="evidence" value="ECO:0007669"/>
    <property type="project" value="UniProtKB-SubCell"/>
</dbReference>
<dbReference type="SMART" id="SM00360">
    <property type="entry name" value="RRM"/>
    <property type="match status" value="6"/>
</dbReference>
<dbReference type="InterPro" id="IPR000504">
    <property type="entry name" value="RRM_dom"/>
</dbReference>
<reference evidence="21" key="2">
    <citation type="submission" date="2025-09" db="UniProtKB">
        <authorList>
            <consortium name="Ensembl"/>
        </authorList>
    </citation>
    <scope>IDENTIFICATION</scope>
</reference>
<organism evidence="21 22">
    <name type="scientific">Oryzias sinensis</name>
    <name type="common">Chinese medaka</name>
    <dbReference type="NCBI Taxonomy" id="183150"/>
    <lineage>
        <taxon>Eukaryota</taxon>
        <taxon>Metazoa</taxon>
        <taxon>Chordata</taxon>
        <taxon>Craniata</taxon>
        <taxon>Vertebrata</taxon>
        <taxon>Euteleostomi</taxon>
        <taxon>Actinopterygii</taxon>
        <taxon>Neopterygii</taxon>
        <taxon>Teleostei</taxon>
        <taxon>Neoteleostei</taxon>
        <taxon>Acanthomorphata</taxon>
        <taxon>Ovalentaria</taxon>
        <taxon>Atherinomorphae</taxon>
        <taxon>Beloniformes</taxon>
        <taxon>Adrianichthyidae</taxon>
        <taxon>Oryziinae</taxon>
        <taxon>Oryzias</taxon>
    </lineage>
</organism>
<evidence type="ECO:0000256" key="11">
    <source>
        <dbReference type="ARBA" id="ARBA00022737"/>
    </source>
</evidence>
<feature type="domain" description="RRM" evidence="20">
    <location>
        <begin position="686"/>
        <end position="767"/>
    </location>
</feature>
<evidence type="ECO:0000256" key="10">
    <source>
        <dbReference type="ARBA" id="ARBA00022553"/>
    </source>
</evidence>
<keyword evidence="12" id="KW-0832">Ubl conjugation</keyword>
<feature type="region of interest" description="Disordered" evidence="19">
    <location>
        <begin position="234"/>
        <end position="280"/>
    </location>
</feature>
<dbReference type="CDD" id="cd12318">
    <property type="entry name" value="RRM5_RBM19_like"/>
    <property type="match status" value="1"/>
</dbReference>
<dbReference type="CDD" id="cd12567">
    <property type="entry name" value="RRM3_RBM19"/>
    <property type="match status" value="1"/>
</dbReference>
<dbReference type="Proteomes" id="UP000694383">
    <property type="component" value="Unplaced"/>
</dbReference>
<comment type="subcellular location">
    <subcellularLocation>
        <location evidence="1">Chromosome</location>
    </subcellularLocation>
    <subcellularLocation>
        <location evidence="2">Cytoplasm</location>
    </subcellularLocation>
    <subcellularLocation>
        <location evidence="3">Nucleus</location>
        <location evidence="3">Nucleolus</location>
    </subcellularLocation>
    <subcellularLocation>
        <location evidence="4">Nucleus</location>
        <location evidence="4">Nucleoplasm</location>
    </subcellularLocation>
</comment>
<sequence length="911" mass="102163">MSRLIVKNLPNGMKEERFSSMFAAFGTVTDCSLKFTKDGKFRKFGFVGFKSEEDASRALKHFNKSFVDTSRVTVEICKAFGDPTKGKAWSKHTQSAAQEKPSGPARTEGKKNEKKDTAIGLGNLEEDQEFKEFLSVHQNRSQAPTWANDAVQGAADPESGPAKSKKKKKSASDDYLNFDSDQSEDEDRSLDDDDDDDHNDDDNNEELKYEMITKEALKSGLSDMDYLRSKMAPIEDTKDEDEDNDDDSAVQHADSAYESGDRENTAKTKPSSESKKPTTEFTVKLRGVPFSVKEVSLFETLNSMSPLRLCFYFSPGYVYVDLHSEEEVNKALKKNKDYIGGRYIEVFKVDHSGGKAKKDPKDKEPDRNFTRKLKEDEEEEDVSETGRLFVRNLPYTCTEEDIRELFSKHGPLSEVLFPIDNLTKKPKGFAFVTYMIPENAVTALAQLDRHVFQGRMLHLLPSTVKKENPESSDAGGPGSSSYKRQKDAKNKASSSSSHNWNTLFLGTNAVADAIAEKYNTTKSQVLDHESKGSLAVRMALGETQIVQETRQFLLENSVSLDSFSQAAAARSTTVILVKNLPAGVTTSELEELFSPHGSLGRVLLPPSGLTAIIEFLEPTEAKRAFTRLAYSKFHHVPLYLEWAPVGVFVADQQKTVSNKEETVKEKKDLEKEDEEEDEEEDAVPGSTLFIKNLSFITTEEKLQETFSKCGKVKFCSISKKKDKSGKLLSMGYGFVQYQSAEGAQKALRQLQHCCVDDHKLELKISDKATRATETSRKKKQAEKKQTGSKILVRNVPFQATVREIRELFCTFGELKTVRLPKKAAGSGNHRGFGFVDFITKQDAKKAFAALCHSTHLYGRRLVLEWADAEETVEALRRKTAEHYHVSAKKSRQSKVLEGIMETMETEGRTEN</sequence>
<dbReference type="InterPro" id="IPR034420">
    <property type="entry name" value="RBM19_RRM4"/>
</dbReference>
<evidence type="ECO:0000256" key="13">
    <source>
        <dbReference type="ARBA" id="ARBA00022884"/>
    </source>
</evidence>
<evidence type="ECO:0000256" key="15">
    <source>
        <dbReference type="ARBA" id="ARBA00055332"/>
    </source>
</evidence>
<dbReference type="InterPro" id="IPR034421">
    <property type="entry name" value="RBM19_RRM6"/>
</dbReference>
<evidence type="ECO:0000313" key="22">
    <source>
        <dbReference type="Proteomes" id="UP000694383"/>
    </source>
</evidence>
<dbReference type="InterPro" id="IPR012677">
    <property type="entry name" value="Nucleotide-bd_a/b_plait_sf"/>
</dbReference>
<evidence type="ECO:0000259" key="20">
    <source>
        <dbReference type="PROSITE" id="PS50102"/>
    </source>
</evidence>
<evidence type="ECO:0000256" key="9">
    <source>
        <dbReference type="ARBA" id="ARBA00022499"/>
    </source>
</evidence>
<feature type="domain" description="RRM" evidence="20">
    <location>
        <begin position="2"/>
        <end position="79"/>
    </location>
</feature>
<evidence type="ECO:0000313" key="21">
    <source>
        <dbReference type="Ensembl" id="ENSOSIP00000040983.1"/>
    </source>
</evidence>
<keyword evidence="6" id="KW-0158">Chromosome</keyword>
<feature type="region of interest" description="Disordered" evidence="19">
    <location>
        <begin position="463"/>
        <end position="497"/>
    </location>
</feature>
<comment type="similarity">
    <text evidence="5">Belongs to the RRM MRD1 family.</text>
</comment>
<feature type="domain" description="RRM" evidence="20">
    <location>
        <begin position="573"/>
        <end position="645"/>
    </location>
</feature>
<dbReference type="FunFam" id="3.30.70.330:FF:000813">
    <property type="entry name" value="RNA binding motif protein 19"/>
    <property type="match status" value="1"/>
</dbReference>
<dbReference type="PROSITE" id="PS50102">
    <property type="entry name" value="RRM"/>
    <property type="match status" value="5"/>
</dbReference>
<dbReference type="SUPFAM" id="SSF54928">
    <property type="entry name" value="RNA-binding domain, RBD"/>
    <property type="match status" value="4"/>
</dbReference>
<dbReference type="InterPro" id="IPR034419">
    <property type="entry name" value="RBM19_RRM3"/>
</dbReference>
<dbReference type="FunFam" id="3.30.70.330:FF:000296">
    <property type="entry name" value="RNA binding motif protein 19"/>
    <property type="match status" value="1"/>
</dbReference>
<keyword evidence="8" id="KW-0963">Cytoplasm</keyword>
<evidence type="ECO:0000256" key="8">
    <source>
        <dbReference type="ARBA" id="ARBA00022490"/>
    </source>
</evidence>
<dbReference type="AlphaFoldDB" id="A0A8C7ZC27"/>
<keyword evidence="11" id="KW-0677">Repeat</keyword>
<evidence type="ECO:0000256" key="3">
    <source>
        <dbReference type="ARBA" id="ARBA00004604"/>
    </source>
</evidence>
<feature type="compositionally biased region" description="Acidic residues" evidence="19">
    <location>
        <begin position="237"/>
        <end position="248"/>
    </location>
</feature>
<feature type="compositionally biased region" description="Acidic residues" evidence="19">
    <location>
        <begin position="181"/>
        <end position="204"/>
    </location>
</feature>
<keyword evidence="7" id="KW-0217">Developmental protein</keyword>
<feature type="domain" description="RRM" evidence="20">
    <location>
        <begin position="386"/>
        <end position="464"/>
    </location>
</feature>
<dbReference type="InterPro" id="IPR035979">
    <property type="entry name" value="RBD_domain_sf"/>
</dbReference>
<dbReference type="GO" id="GO:0003729">
    <property type="term" value="F:mRNA binding"/>
    <property type="evidence" value="ECO:0007669"/>
    <property type="project" value="TreeGrafter"/>
</dbReference>
<dbReference type="GeneTree" id="ENSGT00840000129953"/>
<evidence type="ECO:0000256" key="19">
    <source>
        <dbReference type="SAM" id="MobiDB-lite"/>
    </source>
</evidence>
<dbReference type="GO" id="GO:0005730">
    <property type="term" value="C:nucleolus"/>
    <property type="evidence" value="ECO:0007669"/>
    <property type="project" value="UniProtKB-SubCell"/>
</dbReference>
<dbReference type="FunFam" id="3.30.70.330:FF:000608">
    <property type="entry name" value="RNA binding motif protein 19"/>
    <property type="match status" value="1"/>
</dbReference>
<dbReference type="FunFam" id="3.30.70.330:FF:000277">
    <property type="entry name" value="RNA binding motif protein 19"/>
    <property type="match status" value="1"/>
</dbReference>
<dbReference type="InterPro" id="IPR034418">
    <property type="entry name" value="RMB19_RRM1"/>
</dbReference>
<dbReference type="CDD" id="cd12571">
    <property type="entry name" value="RRM6_RBM19"/>
    <property type="match status" value="1"/>
</dbReference>
<keyword evidence="14" id="KW-0539">Nucleus</keyword>
<keyword evidence="10" id="KW-0597">Phosphoprotein</keyword>
<dbReference type="PANTHER" id="PTHR48039:SF5">
    <property type="entry name" value="RNA-BINDING PROTEIN 28"/>
    <property type="match status" value="1"/>
</dbReference>
<keyword evidence="13 18" id="KW-0694">RNA-binding</keyword>
<feature type="compositionally biased region" description="Basic and acidic residues" evidence="19">
    <location>
        <begin position="659"/>
        <end position="670"/>
    </location>
</feature>
<dbReference type="GO" id="GO:0005654">
    <property type="term" value="C:nucleoplasm"/>
    <property type="evidence" value="ECO:0007669"/>
    <property type="project" value="UniProtKB-SubCell"/>
</dbReference>
<feature type="domain" description="RRM" evidence="20">
    <location>
        <begin position="788"/>
        <end position="868"/>
    </location>
</feature>
<dbReference type="InterPro" id="IPR051945">
    <property type="entry name" value="RRM_MRD1_RNA_proc_ribogen"/>
</dbReference>
<evidence type="ECO:0000256" key="2">
    <source>
        <dbReference type="ARBA" id="ARBA00004496"/>
    </source>
</evidence>
<evidence type="ECO:0000256" key="4">
    <source>
        <dbReference type="ARBA" id="ARBA00004642"/>
    </source>
</evidence>
<dbReference type="Ensembl" id="ENSOSIT00000043172.1">
    <property type="protein sequence ID" value="ENSOSIP00000040983.1"/>
    <property type="gene ID" value="ENSOSIG00000019912.1"/>
</dbReference>
<evidence type="ECO:0000256" key="14">
    <source>
        <dbReference type="ARBA" id="ARBA00023242"/>
    </source>
</evidence>
<proteinExistence type="inferred from homology"/>